<name>A0A8E2E6W8_9PEZI</name>
<keyword evidence="2" id="KW-1185">Reference proteome</keyword>
<evidence type="ECO:0000313" key="2">
    <source>
        <dbReference type="Proteomes" id="UP000250266"/>
    </source>
</evidence>
<dbReference type="Proteomes" id="UP000250266">
    <property type="component" value="Unassembled WGS sequence"/>
</dbReference>
<proteinExistence type="predicted"/>
<dbReference type="AlphaFoldDB" id="A0A8E2E6W8"/>
<reference evidence="1 2" key="1">
    <citation type="journal article" date="2016" name="Nat. Commun.">
        <title>Ectomycorrhizal ecology is imprinted in the genome of the dominant symbiotic fungus Cenococcum geophilum.</title>
        <authorList>
            <consortium name="DOE Joint Genome Institute"/>
            <person name="Peter M."/>
            <person name="Kohler A."/>
            <person name="Ohm R.A."/>
            <person name="Kuo A."/>
            <person name="Krutzmann J."/>
            <person name="Morin E."/>
            <person name="Arend M."/>
            <person name="Barry K.W."/>
            <person name="Binder M."/>
            <person name="Choi C."/>
            <person name="Clum A."/>
            <person name="Copeland A."/>
            <person name="Grisel N."/>
            <person name="Haridas S."/>
            <person name="Kipfer T."/>
            <person name="LaButti K."/>
            <person name="Lindquist E."/>
            <person name="Lipzen A."/>
            <person name="Maire R."/>
            <person name="Meier B."/>
            <person name="Mihaltcheva S."/>
            <person name="Molinier V."/>
            <person name="Murat C."/>
            <person name="Poggeler S."/>
            <person name="Quandt C.A."/>
            <person name="Sperisen C."/>
            <person name="Tritt A."/>
            <person name="Tisserant E."/>
            <person name="Crous P.W."/>
            <person name="Henrissat B."/>
            <person name="Nehls U."/>
            <person name="Egli S."/>
            <person name="Spatafora J.W."/>
            <person name="Grigoriev I.V."/>
            <person name="Martin F.M."/>
        </authorList>
    </citation>
    <scope>NUCLEOTIDE SEQUENCE [LARGE SCALE GENOMIC DNA]</scope>
    <source>
        <strain evidence="1 2">CBS 459.81</strain>
    </source>
</reference>
<evidence type="ECO:0000313" key="1">
    <source>
        <dbReference type="EMBL" id="OCK78279.1"/>
    </source>
</evidence>
<protein>
    <submittedName>
        <fullName evidence="1">Uncharacterized protein</fullName>
    </submittedName>
</protein>
<sequence length="101" mass="11628">MHTLKMVKIRPLWTLSLLKTIGLAREIKAHLKFQPFSNSTNLPPTDSNGVSNLTTTRNEFALRNCIWILLKSKQRRRWLHSLLSSAVYHPIVKSLMVSANF</sequence>
<accession>A0A8E2E6W8</accession>
<dbReference type="EMBL" id="KV745070">
    <property type="protein sequence ID" value="OCK78279.1"/>
    <property type="molecule type" value="Genomic_DNA"/>
</dbReference>
<organism evidence="1 2">
    <name type="scientific">Lepidopterella palustris CBS 459.81</name>
    <dbReference type="NCBI Taxonomy" id="1314670"/>
    <lineage>
        <taxon>Eukaryota</taxon>
        <taxon>Fungi</taxon>
        <taxon>Dikarya</taxon>
        <taxon>Ascomycota</taxon>
        <taxon>Pezizomycotina</taxon>
        <taxon>Dothideomycetes</taxon>
        <taxon>Pleosporomycetidae</taxon>
        <taxon>Mytilinidiales</taxon>
        <taxon>Argynnaceae</taxon>
        <taxon>Lepidopterella</taxon>
    </lineage>
</organism>
<gene>
    <name evidence="1" type="ORF">K432DRAFT_97231</name>
</gene>